<dbReference type="GO" id="GO:0005634">
    <property type="term" value="C:nucleus"/>
    <property type="evidence" value="ECO:0007669"/>
    <property type="project" value="UniProtKB-SubCell"/>
</dbReference>
<dbReference type="GO" id="GO:0008289">
    <property type="term" value="F:lipid binding"/>
    <property type="evidence" value="ECO:0007669"/>
    <property type="project" value="UniProtKB-KW"/>
</dbReference>
<dbReference type="InterPro" id="IPR044562">
    <property type="entry name" value="CAR1-11"/>
</dbReference>
<evidence type="ECO:0000256" key="3">
    <source>
        <dbReference type="ARBA" id="ARBA00022468"/>
    </source>
</evidence>
<evidence type="ECO:0000256" key="1">
    <source>
        <dbReference type="ARBA" id="ARBA00004123"/>
    </source>
</evidence>
<evidence type="ECO:0000256" key="4">
    <source>
        <dbReference type="ARBA" id="ARBA00022475"/>
    </source>
</evidence>
<organism evidence="13 14">
    <name type="scientific">Carnegiea gigantea</name>
    <dbReference type="NCBI Taxonomy" id="171969"/>
    <lineage>
        <taxon>Eukaryota</taxon>
        <taxon>Viridiplantae</taxon>
        <taxon>Streptophyta</taxon>
        <taxon>Embryophyta</taxon>
        <taxon>Tracheophyta</taxon>
        <taxon>Spermatophyta</taxon>
        <taxon>Magnoliopsida</taxon>
        <taxon>eudicotyledons</taxon>
        <taxon>Gunneridae</taxon>
        <taxon>Pentapetalae</taxon>
        <taxon>Caryophyllales</taxon>
        <taxon>Cactineae</taxon>
        <taxon>Cactaceae</taxon>
        <taxon>Cactoideae</taxon>
        <taxon>Echinocereeae</taxon>
        <taxon>Carnegiea</taxon>
    </lineage>
</organism>
<keyword evidence="14" id="KW-1185">Reference proteome</keyword>
<name>A0A9Q1JRK0_9CARY</name>
<keyword evidence="6" id="KW-0479">Metal-binding</keyword>
<protein>
    <recommendedName>
        <fullName evidence="12">C2 domain-containing protein</fullName>
    </recommendedName>
</protein>
<dbReference type="AlphaFoldDB" id="A0A9Q1JRK0"/>
<evidence type="ECO:0000256" key="8">
    <source>
        <dbReference type="ARBA" id="ARBA00023121"/>
    </source>
</evidence>
<reference evidence="13" key="1">
    <citation type="submission" date="2022-04" db="EMBL/GenBank/DDBJ databases">
        <title>Carnegiea gigantea Genome sequencing and assembly v2.</title>
        <authorList>
            <person name="Copetti D."/>
            <person name="Sanderson M.J."/>
            <person name="Burquez A."/>
            <person name="Wojciechowski M.F."/>
        </authorList>
    </citation>
    <scope>NUCLEOTIDE SEQUENCE</scope>
    <source>
        <strain evidence="13">SGP5-SGP5p</strain>
        <tissue evidence="13">Aerial part</tissue>
    </source>
</reference>
<dbReference type="Proteomes" id="UP001153076">
    <property type="component" value="Unassembled WGS sequence"/>
</dbReference>
<evidence type="ECO:0000256" key="10">
    <source>
        <dbReference type="ARBA" id="ARBA00023242"/>
    </source>
</evidence>
<keyword evidence="7" id="KW-0106">Calcium</keyword>
<comment type="caution">
    <text evidence="13">The sequence shown here is derived from an EMBL/GenBank/DDBJ whole genome shotgun (WGS) entry which is preliminary data.</text>
</comment>
<dbReference type="GO" id="GO:0009738">
    <property type="term" value="P:abscisic acid-activated signaling pathway"/>
    <property type="evidence" value="ECO:0007669"/>
    <property type="project" value="UniProtKB-KW"/>
</dbReference>
<dbReference type="Pfam" id="PF00168">
    <property type="entry name" value="C2"/>
    <property type="match status" value="1"/>
</dbReference>
<dbReference type="GO" id="GO:0005096">
    <property type="term" value="F:GTPase activator activity"/>
    <property type="evidence" value="ECO:0007669"/>
    <property type="project" value="UniProtKB-KW"/>
</dbReference>
<dbReference type="SUPFAM" id="SSF49562">
    <property type="entry name" value="C2 domain (Calcium/lipid-binding domain, CaLB)"/>
    <property type="match status" value="1"/>
</dbReference>
<evidence type="ECO:0000259" key="12">
    <source>
        <dbReference type="PROSITE" id="PS50004"/>
    </source>
</evidence>
<keyword evidence="8" id="KW-0446">Lipid-binding</keyword>
<keyword evidence="4" id="KW-1003">Cell membrane</keyword>
<feature type="domain" description="C2" evidence="12">
    <location>
        <begin position="1"/>
        <end position="110"/>
    </location>
</feature>
<accession>A0A9Q1JRK0</accession>
<evidence type="ECO:0000256" key="11">
    <source>
        <dbReference type="ARBA" id="ARBA00024037"/>
    </source>
</evidence>
<dbReference type="EMBL" id="JAKOGI010000870">
    <property type="protein sequence ID" value="KAJ8429681.1"/>
    <property type="molecule type" value="Genomic_DNA"/>
</dbReference>
<dbReference type="GO" id="GO:0005886">
    <property type="term" value="C:plasma membrane"/>
    <property type="evidence" value="ECO:0007669"/>
    <property type="project" value="UniProtKB-SubCell"/>
</dbReference>
<keyword evidence="10" id="KW-0539">Nucleus</keyword>
<dbReference type="PANTHER" id="PTHR45933">
    <property type="entry name" value="PROTEIN C2-DOMAIN ABA-RELATED 4"/>
    <property type="match status" value="1"/>
</dbReference>
<dbReference type="InterPro" id="IPR035892">
    <property type="entry name" value="C2_domain_sf"/>
</dbReference>
<keyword evidence="9" id="KW-0472">Membrane</keyword>
<dbReference type="InterPro" id="IPR000008">
    <property type="entry name" value="C2_dom"/>
</dbReference>
<dbReference type="OrthoDB" id="73919at2759"/>
<evidence type="ECO:0000256" key="6">
    <source>
        <dbReference type="ARBA" id="ARBA00022723"/>
    </source>
</evidence>
<keyword evidence="5" id="KW-0938">Abscisic acid signaling pathway</keyword>
<proteinExistence type="inferred from homology"/>
<dbReference type="PANTHER" id="PTHR45933:SF5">
    <property type="entry name" value="PROTEIN C2-DOMAIN ABA-RELATED 4"/>
    <property type="match status" value="1"/>
</dbReference>
<evidence type="ECO:0000313" key="13">
    <source>
        <dbReference type="EMBL" id="KAJ8429681.1"/>
    </source>
</evidence>
<dbReference type="Gene3D" id="2.60.40.150">
    <property type="entry name" value="C2 domain"/>
    <property type="match status" value="1"/>
</dbReference>
<dbReference type="PROSITE" id="PS50004">
    <property type="entry name" value="C2"/>
    <property type="match status" value="1"/>
</dbReference>
<evidence type="ECO:0000313" key="14">
    <source>
        <dbReference type="Proteomes" id="UP001153076"/>
    </source>
</evidence>
<evidence type="ECO:0000256" key="2">
    <source>
        <dbReference type="ARBA" id="ARBA00004236"/>
    </source>
</evidence>
<dbReference type="GO" id="GO:0046872">
    <property type="term" value="F:metal ion binding"/>
    <property type="evidence" value="ECO:0007669"/>
    <property type="project" value="UniProtKB-KW"/>
</dbReference>
<dbReference type="CDD" id="cd04038">
    <property type="entry name" value="C2_ArfGAP"/>
    <property type="match status" value="1"/>
</dbReference>
<sequence length="172" mass="19637">MAVNPISSMNMMGLLRIRIKRGINLAIRDIKSSDPYVIVRLGKQKLRTRIIKKSLNPEWHEDLTLCVTDPDEPVKLFVYDHDTFTPDDKMGDAEFDIKPFLEAVKMNLEGLPEGTIITKVRPNRANCIAEESSIIWKDGKVTQNMFLRLRNVESGEIELQLQWIDVPSSPSS</sequence>
<dbReference type="SMART" id="SM00239">
    <property type="entry name" value="C2"/>
    <property type="match status" value="1"/>
</dbReference>
<comment type="similarity">
    <text evidence="11">Belongs to the plant CAR protein family.</text>
</comment>
<evidence type="ECO:0000256" key="5">
    <source>
        <dbReference type="ARBA" id="ARBA00022682"/>
    </source>
</evidence>
<evidence type="ECO:0000256" key="9">
    <source>
        <dbReference type="ARBA" id="ARBA00023136"/>
    </source>
</evidence>
<gene>
    <name evidence="13" type="ORF">Cgig2_015023</name>
</gene>
<comment type="subcellular location">
    <subcellularLocation>
        <location evidence="2">Cell membrane</location>
    </subcellularLocation>
    <subcellularLocation>
        <location evidence="1">Nucleus</location>
    </subcellularLocation>
</comment>
<evidence type="ECO:0000256" key="7">
    <source>
        <dbReference type="ARBA" id="ARBA00022837"/>
    </source>
</evidence>
<keyword evidence="3" id="KW-0343">GTPase activation</keyword>